<dbReference type="Gene3D" id="3.40.50.12580">
    <property type="match status" value="1"/>
</dbReference>
<evidence type="ECO:0000313" key="3">
    <source>
        <dbReference type="Proteomes" id="UP001432222"/>
    </source>
</evidence>
<dbReference type="EMBL" id="CP108110">
    <property type="protein sequence ID" value="WUQ84965.1"/>
    <property type="molecule type" value="Genomic_DNA"/>
</dbReference>
<protein>
    <recommendedName>
        <fullName evidence="4">CDP-glycerol:poly(Glycerophosphate) glycerophosphotransferase</fullName>
    </recommendedName>
</protein>
<name>A0ABZ1U2J3_9ACTN</name>
<evidence type="ECO:0000313" key="2">
    <source>
        <dbReference type="EMBL" id="WUQ84965.1"/>
    </source>
</evidence>
<proteinExistence type="predicted"/>
<feature type="compositionally biased region" description="Basic and acidic residues" evidence="1">
    <location>
        <begin position="130"/>
        <end position="148"/>
    </location>
</feature>
<dbReference type="Proteomes" id="UP001432222">
    <property type="component" value="Chromosome"/>
</dbReference>
<dbReference type="SUPFAM" id="SSF53756">
    <property type="entry name" value="UDP-Glycosyltransferase/glycogen phosphorylase"/>
    <property type="match status" value="1"/>
</dbReference>
<gene>
    <name evidence="2" type="ORF">OHA16_19520</name>
</gene>
<organism evidence="2 3">
    <name type="scientific">Kitasatospora purpeofusca</name>
    <dbReference type="NCBI Taxonomy" id="67352"/>
    <lineage>
        <taxon>Bacteria</taxon>
        <taxon>Bacillati</taxon>
        <taxon>Actinomycetota</taxon>
        <taxon>Actinomycetes</taxon>
        <taxon>Kitasatosporales</taxon>
        <taxon>Streptomycetaceae</taxon>
        <taxon>Kitasatospora</taxon>
    </lineage>
</organism>
<dbReference type="RefSeq" id="WP_328955777.1">
    <property type="nucleotide sequence ID" value="NZ_CP108110.1"/>
</dbReference>
<dbReference type="InterPro" id="IPR043148">
    <property type="entry name" value="TagF_C"/>
</dbReference>
<evidence type="ECO:0000256" key="1">
    <source>
        <dbReference type="SAM" id="MobiDB-lite"/>
    </source>
</evidence>
<sequence>MGEDLKRWVRVPVGPDAARWATRGRCRRVLLVIHNVTAATRLIDVLPLFRDDLRLQVLATCTGSSPFQSGVAELLASMGVPVLPWEQALSTPVDLALSASFGGQLSDVKGKLTVLSHGFGYNKTLTTPDAGRRTPDAGRRTPDAGRRTPDAVFGLGPEWILTAEGAPIADAMVFSHPEQIDRLTRSCPEAVPTAVLAGDPCFDRILAARHHRDRYRRALGVHPGQRLVLLNSTWNPTSLFGDSGPEDVLPLLLPRLTSELPADEYRVAAVLHPNIWHGHGPGQIRLWLDKARRAGLALVDPLEGWRQALIAADVVLGDFGSVSYYAAACGTPVLLGAADPEALGTESPVAAFVRSAPRLDPYRALPPQLDKLLTEHRPLDGPTELTSSAPGHSAVLLRGLFYRLIGITEPAAPAVLDPLPLPPYEPPLRTAPLHVLTRTTADGAIAVLRFAEPRYEPDDAEGEGHLTVHLAVHEDTLDPGALESADVILRYGEADDPRFGSPQEWAAEVLDRYRSASLAAYVTGPRECEVLHRGGLRCRLTSDTAGDPAAHASALLARLHTGPAIVTPAPITLTVRTGTHLARVRVTVDREGTARAARPDR</sequence>
<feature type="region of interest" description="Disordered" evidence="1">
    <location>
        <begin position="125"/>
        <end position="148"/>
    </location>
</feature>
<reference evidence="2" key="1">
    <citation type="submission" date="2022-10" db="EMBL/GenBank/DDBJ databases">
        <title>The complete genomes of actinobacterial strains from the NBC collection.</title>
        <authorList>
            <person name="Joergensen T.S."/>
            <person name="Alvarez Arevalo M."/>
            <person name="Sterndorff E.B."/>
            <person name="Faurdal D."/>
            <person name="Vuksanovic O."/>
            <person name="Mourched A.-S."/>
            <person name="Charusanti P."/>
            <person name="Shaw S."/>
            <person name="Blin K."/>
            <person name="Weber T."/>
        </authorList>
    </citation>
    <scope>NUCLEOTIDE SEQUENCE</scope>
    <source>
        <strain evidence="2">NBC_00222</strain>
    </source>
</reference>
<keyword evidence="3" id="KW-1185">Reference proteome</keyword>
<evidence type="ECO:0008006" key="4">
    <source>
        <dbReference type="Google" id="ProtNLM"/>
    </source>
</evidence>
<accession>A0ABZ1U2J3</accession>